<reference evidence="2" key="1">
    <citation type="submission" date="2022-11" db="UniProtKB">
        <authorList>
            <consortium name="WormBaseParasite"/>
        </authorList>
    </citation>
    <scope>IDENTIFICATION</scope>
</reference>
<evidence type="ECO:0000313" key="1">
    <source>
        <dbReference type="Proteomes" id="UP000887576"/>
    </source>
</evidence>
<dbReference type="WBParaSite" id="JU765_v2.g4689.t1">
    <property type="protein sequence ID" value="JU765_v2.g4689.t1"/>
    <property type="gene ID" value="JU765_v2.g4689"/>
</dbReference>
<dbReference type="Proteomes" id="UP000887576">
    <property type="component" value="Unplaced"/>
</dbReference>
<protein>
    <submittedName>
        <fullName evidence="2">Uncharacterized protein</fullName>
    </submittedName>
</protein>
<accession>A0AC34R9P0</accession>
<evidence type="ECO:0000313" key="2">
    <source>
        <dbReference type="WBParaSite" id="JU765_v2.g4689.t1"/>
    </source>
</evidence>
<organism evidence="1 2">
    <name type="scientific">Panagrolaimus sp. JU765</name>
    <dbReference type="NCBI Taxonomy" id="591449"/>
    <lineage>
        <taxon>Eukaryota</taxon>
        <taxon>Metazoa</taxon>
        <taxon>Ecdysozoa</taxon>
        <taxon>Nematoda</taxon>
        <taxon>Chromadorea</taxon>
        <taxon>Rhabditida</taxon>
        <taxon>Tylenchina</taxon>
        <taxon>Panagrolaimomorpha</taxon>
        <taxon>Panagrolaimoidea</taxon>
        <taxon>Panagrolaimidae</taxon>
        <taxon>Panagrolaimus</taxon>
    </lineage>
</organism>
<proteinExistence type="predicted"/>
<sequence length="171" mass="20080">MEYLKEHPEMVKTVKNQTIVTSNFEDRENKQPYQTMQSLTYSMQRIQLKSPTRYKVPISVAIDAVVGDANDGSPIRRNNVKRNRERSYVEEVDSSEDEDEEESNEEDESESVEEGYEDEEDDESDDESFRAEYSRPPDQFNEDDHIFSSTVQQSRPKKQNVASRLEKARRR</sequence>
<name>A0AC34R9P0_9BILA</name>